<dbReference type="PANTHER" id="PTHR43711:SF26">
    <property type="entry name" value="SENSOR HISTIDINE KINASE RCSC"/>
    <property type="match status" value="1"/>
</dbReference>
<dbReference type="Gene3D" id="1.10.287.130">
    <property type="match status" value="1"/>
</dbReference>
<protein>
    <recommendedName>
        <fullName evidence="2">histidine kinase</fullName>
        <ecNumber evidence="2">2.7.13.3</ecNumber>
    </recommendedName>
</protein>
<evidence type="ECO:0000256" key="2">
    <source>
        <dbReference type="ARBA" id="ARBA00012438"/>
    </source>
</evidence>
<organism evidence="9 10">
    <name type="scientific">Kiloniella antarctica</name>
    <dbReference type="NCBI Taxonomy" id="1550907"/>
    <lineage>
        <taxon>Bacteria</taxon>
        <taxon>Pseudomonadati</taxon>
        <taxon>Pseudomonadota</taxon>
        <taxon>Alphaproteobacteria</taxon>
        <taxon>Rhodospirillales</taxon>
        <taxon>Kiloniellaceae</taxon>
        <taxon>Kiloniella</taxon>
    </lineage>
</organism>
<dbReference type="RefSeq" id="WP_380252353.1">
    <property type="nucleotide sequence ID" value="NZ_JBHUII010000006.1"/>
</dbReference>
<dbReference type="InterPro" id="IPR003594">
    <property type="entry name" value="HATPase_dom"/>
</dbReference>
<sequence length="497" mass="55812">MKKYSDFVFDRQTLLDAFPLPVFISDNKHRFIAGNKEFHNFIGKNTLREGFKLSKLTSSSLPQETIKQLDDEVLSCGEPKTIELSLKRADGVQCQVLLRKTRLIDPNWDEPPRVLNTLQDITEQHLAQYILLDAIDAIAEAFAMYDNNGNLIICNQNFRDMYNYTKQQARPGAHFQELGEIDIKNGNVAIGDESGQDYLERKAAYRRELKGSFTVNLKDGRWIRTTDRRVPSIGFVSVQTDITSIKKSQALLQGAKETAELASRAKSEFLANMSHELRTPLNSIIGFSQILMGEMFGKHTTEKYKDYSEAINRSSNHLLELISEILDQSKIELGTVTLEPEEVDIEGMLSECVALLKERSERAQVEVTLECESTLSHFELDRLKVKQAVLNLLTNAIKFTDAHGIVSINAHQTPDKGLMIKVSDTGIGIATENLDRVLEPFAQVAESKTRNHEGTGLGLSIAKSFVELHNGHLDLDSSPGYGTTVTLNFPPTFSRQY</sequence>
<proteinExistence type="predicted"/>
<evidence type="ECO:0000313" key="10">
    <source>
        <dbReference type="Proteomes" id="UP001597294"/>
    </source>
</evidence>
<dbReference type="SUPFAM" id="SSF55785">
    <property type="entry name" value="PYP-like sensor domain (PAS domain)"/>
    <property type="match status" value="2"/>
</dbReference>
<keyword evidence="5 9" id="KW-0418">Kinase</keyword>
<dbReference type="SMART" id="SM00387">
    <property type="entry name" value="HATPase_c"/>
    <property type="match status" value="1"/>
</dbReference>
<dbReference type="GO" id="GO:0016301">
    <property type="term" value="F:kinase activity"/>
    <property type="evidence" value="ECO:0007669"/>
    <property type="project" value="UniProtKB-KW"/>
</dbReference>
<keyword evidence="10" id="KW-1185">Reference proteome</keyword>
<dbReference type="PRINTS" id="PR00344">
    <property type="entry name" value="BCTRLSENSOR"/>
</dbReference>
<dbReference type="Proteomes" id="UP001597294">
    <property type="component" value="Unassembled WGS sequence"/>
</dbReference>
<evidence type="ECO:0000256" key="1">
    <source>
        <dbReference type="ARBA" id="ARBA00000085"/>
    </source>
</evidence>
<dbReference type="SUPFAM" id="SSF47384">
    <property type="entry name" value="Homodimeric domain of signal transducing histidine kinase"/>
    <property type="match status" value="1"/>
</dbReference>
<reference evidence="10" key="1">
    <citation type="journal article" date="2019" name="Int. J. Syst. Evol. Microbiol.">
        <title>The Global Catalogue of Microorganisms (GCM) 10K type strain sequencing project: providing services to taxonomists for standard genome sequencing and annotation.</title>
        <authorList>
            <consortium name="The Broad Institute Genomics Platform"/>
            <consortium name="The Broad Institute Genome Sequencing Center for Infectious Disease"/>
            <person name="Wu L."/>
            <person name="Ma J."/>
        </authorList>
    </citation>
    <scope>NUCLEOTIDE SEQUENCE [LARGE SCALE GENOMIC DNA]</scope>
    <source>
        <strain evidence="10">CGMCC 4.7192</strain>
    </source>
</reference>
<dbReference type="InterPro" id="IPR005467">
    <property type="entry name" value="His_kinase_dom"/>
</dbReference>
<keyword evidence="6" id="KW-0902">Two-component regulatory system</keyword>
<dbReference type="Pfam" id="PF13426">
    <property type="entry name" value="PAS_9"/>
    <property type="match status" value="1"/>
</dbReference>
<evidence type="ECO:0000256" key="6">
    <source>
        <dbReference type="ARBA" id="ARBA00023012"/>
    </source>
</evidence>
<dbReference type="Pfam" id="PF00512">
    <property type="entry name" value="HisKA"/>
    <property type="match status" value="1"/>
</dbReference>
<evidence type="ECO:0000256" key="5">
    <source>
        <dbReference type="ARBA" id="ARBA00022777"/>
    </source>
</evidence>
<evidence type="ECO:0000259" key="7">
    <source>
        <dbReference type="PROSITE" id="PS50109"/>
    </source>
</evidence>
<dbReference type="PROSITE" id="PS50222">
    <property type="entry name" value="EF_HAND_2"/>
    <property type="match status" value="1"/>
</dbReference>
<evidence type="ECO:0000313" key="9">
    <source>
        <dbReference type="EMBL" id="MFD2206581.1"/>
    </source>
</evidence>
<dbReference type="InterPro" id="IPR036890">
    <property type="entry name" value="HATPase_C_sf"/>
</dbReference>
<dbReference type="Gene3D" id="3.30.565.10">
    <property type="entry name" value="Histidine kinase-like ATPase, C-terminal domain"/>
    <property type="match status" value="1"/>
</dbReference>
<dbReference type="InterPro" id="IPR035965">
    <property type="entry name" value="PAS-like_dom_sf"/>
</dbReference>
<accession>A0ABW5BP13</accession>
<dbReference type="Pfam" id="PF02518">
    <property type="entry name" value="HATPase_c"/>
    <property type="match status" value="1"/>
</dbReference>
<keyword evidence="3" id="KW-0597">Phosphoprotein</keyword>
<dbReference type="Pfam" id="PF12860">
    <property type="entry name" value="PAS_7"/>
    <property type="match status" value="1"/>
</dbReference>
<evidence type="ECO:0000259" key="8">
    <source>
        <dbReference type="PROSITE" id="PS50222"/>
    </source>
</evidence>
<dbReference type="EC" id="2.7.13.3" evidence="2"/>
<evidence type="ECO:0000256" key="4">
    <source>
        <dbReference type="ARBA" id="ARBA00022679"/>
    </source>
</evidence>
<evidence type="ECO:0000256" key="3">
    <source>
        <dbReference type="ARBA" id="ARBA00022553"/>
    </source>
</evidence>
<dbReference type="Gene3D" id="3.30.450.20">
    <property type="entry name" value="PAS domain"/>
    <property type="match status" value="2"/>
</dbReference>
<feature type="domain" description="EF-hand" evidence="8">
    <location>
        <begin position="133"/>
        <end position="168"/>
    </location>
</feature>
<dbReference type="InterPro" id="IPR050736">
    <property type="entry name" value="Sensor_HK_Regulatory"/>
</dbReference>
<dbReference type="EMBL" id="JBHUII010000006">
    <property type="protein sequence ID" value="MFD2206581.1"/>
    <property type="molecule type" value="Genomic_DNA"/>
</dbReference>
<dbReference type="InterPro" id="IPR000014">
    <property type="entry name" value="PAS"/>
</dbReference>
<comment type="caution">
    <text evidence="9">The sequence shown here is derived from an EMBL/GenBank/DDBJ whole genome shotgun (WGS) entry which is preliminary data.</text>
</comment>
<dbReference type="CDD" id="cd00082">
    <property type="entry name" value="HisKA"/>
    <property type="match status" value="1"/>
</dbReference>
<dbReference type="InterPro" id="IPR003661">
    <property type="entry name" value="HisK_dim/P_dom"/>
</dbReference>
<comment type="catalytic activity">
    <reaction evidence="1">
        <text>ATP + protein L-histidine = ADP + protein N-phospho-L-histidine.</text>
        <dbReference type="EC" id="2.7.13.3"/>
    </reaction>
</comment>
<dbReference type="PANTHER" id="PTHR43711">
    <property type="entry name" value="TWO-COMPONENT HISTIDINE KINASE"/>
    <property type="match status" value="1"/>
</dbReference>
<dbReference type="SUPFAM" id="SSF55874">
    <property type="entry name" value="ATPase domain of HSP90 chaperone/DNA topoisomerase II/histidine kinase"/>
    <property type="match status" value="1"/>
</dbReference>
<dbReference type="InterPro" id="IPR004358">
    <property type="entry name" value="Sig_transdc_His_kin-like_C"/>
</dbReference>
<dbReference type="PROSITE" id="PS50109">
    <property type="entry name" value="HIS_KIN"/>
    <property type="match status" value="1"/>
</dbReference>
<dbReference type="SMART" id="SM00388">
    <property type="entry name" value="HisKA"/>
    <property type="match status" value="1"/>
</dbReference>
<dbReference type="InterPro" id="IPR002048">
    <property type="entry name" value="EF_hand_dom"/>
</dbReference>
<name>A0ABW5BP13_9PROT</name>
<keyword evidence="4" id="KW-0808">Transferase</keyword>
<dbReference type="InterPro" id="IPR036097">
    <property type="entry name" value="HisK_dim/P_sf"/>
</dbReference>
<feature type="domain" description="Histidine kinase" evidence="7">
    <location>
        <begin position="272"/>
        <end position="493"/>
    </location>
</feature>
<gene>
    <name evidence="9" type="ORF">ACFSKO_13185</name>
</gene>